<dbReference type="InterPro" id="IPR002156">
    <property type="entry name" value="RNaseH_domain"/>
</dbReference>
<evidence type="ECO:0000256" key="2">
    <source>
        <dbReference type="ARBA" id="ARBA00001946"/>
    </source>
</evidence>
<feature type="compositionally biased region" description="Gly residues" evidence="11">
    <location>
        <begin position="55"/>
        <end position="64"/>
    </location>
</feature>
<keyword evidence="14" id="KW-1185">Reference proteome</keyword>
<gene>
    <name evidence="13" type="primary">rnhA</name>
    <name evidence="13" type="ORF">Poly30_55040</name>
</gene>
<evidence type="ECO:0000256" key="8">
    <source>
        <dbReference type="ARBA" id="ARBA00022759"/>
    </source>
</evidence>
<evidence type="ECO:0000256" key="1">
    <source>
        <dbReference type="ARBA" id="ARBA00000077"/>
    </source>
</evidence>
<name>A0A518F0S3_9BACT</name>
<dbReference type="PANTHER" id="PTHR10642">
    <property type="entry name" value="RIBONUCLEASE H1"/>
    <property type="match status" value="1"/>
</dbReference>
<sequence length="228" mass="25141">MPDFQCQTCSASFSVSQSALDKYPGWKPRFCREHSPKKVASGGSARSSSRRGGARRGGSFGGGAPRAVEENLTLAQVMERYTQGPADGVFTDGSSVPNPGPGGWGAVWVRAGEVVEHRHGKSPKTTNNRMELTALIEAFRLLPEDATETIFTDSRLCVDTITKWAPNWKARGWKKKTGEIKNLELVQELLALYEAHPDCKLEWIAAHSGNRWNEYADSLSTAWMRDTL</sequence>
<evidence type="ECO:0000313" key="14">
    <source>
        <dbReference type="Proteomes" id="UP000320390"/>
    </source>
</evidence>
<feature type="region of interest" description="Disordered" evidence="11">
    <location>
        <begin position="31"/>
        <end position="66"/>
    </location>
</feature>
<dbReference type="GO" id="GO:0003676">
    <property type="term" value="F:nucleic acid binding"/>
    <property type="evidence" value="ECO:0007669"/>
    <property type="project" value="InterPro"/>
</dbReference>
<organism evidence="13 14">
    <name type="scientific">Saltatorellus ferox</name>
    <dbReference type="NCBI Taxonomy" id="2528018"/>
    <lineage>
        <taxon>Bacteria</taxon>
        <taxon>Pseudomonadati</taxon>
        <taxon>Planctomycetota</taxon>
        <taxon>Planctomycetia</taxon>
        <taxon>Planctomycetia incertae sedis</taxon>
        <taxon>Saltatorellus</taxon>
    </lineage>
</organism>
<dbReference type="GO" id="GO:0046872">
    <property type="term" value="F:metal ion binding"/>
    <property type="evidence" value="ECO:0007669"/>
    <property type="project" value="UniProtKB-KW"/>
</dbReference>
<comment type="catalytic activity">
    <reaction evidence="1">
        <text>Endonucleolytic cleavage to 5'-phosphomonoester.</text>
        <dbReference type="EC" id="3.1.26.4"/>
    </reaction>
</comment>
<comment type="cofactor">
    <cofactor evidence="2">
        <name>Mg(2+)</name>
        <dbReference type="ChEBI" id="CHEBI:18420"/>
    </cofactor>
</comment>
<dbReference type="InterPro" id="IPR012337">
    <property type="entry name" value="RNaseH-like_sf"/>
</dbReference>
<dbReference type="Gene3D" id="3.30.420.10">
    <property type="entry name" value="Ribonuclease H-like superfamily/Ribonuclease H"/>
    <property type="match status" value="1"/>
</dbReference>
<accession>A0A518F0S3</accession>
<dbReference type="AlphaFoldDB" id="A0A518F0S3"/>
<keyword evidence="7" id="KW-0479">Metal-binding</keyword>
<evidence type="ECO:0000256" key="5">
    <source>
        <dbReference type="ARBA" id="ARBA00012180"/>
    </source>
</evidence>
<protein>
    <recommendedName>
        <fullName evidence="5">ribonuclease H</fullName>
        <ecNumber evidence="5">3.1.26.4</ecNumber>
    </recommendedName>
</protein>
<evidence type="ECO:0000256" key="7">
    <source>
        <dbReference type="ARBA" id="ARBA00022723"/>
    </source>
</evidence>
<comment type="similarity">
    <text evidence="3">Belongs to the RNase H family.</text>
</comment>
<evidence type="ECO:0000259" key="12">
    <source>
        <dbReference type="PROSITE" id="PS50879"/>
    </source>
</evidence>
<evidence type="ECO:0000256" key="10">
    <source>
        <dbReference type="ARBA" id="ARBA00022842"/>
    </source>
</evidence>
<dbReference type="EMBL" id="CP036434">
    <property type="protein sequence ID" value="QDV09943.1"/>
    <property type="molecule type" value="Genomic_DNA"/>
</dbReference>
<keyword evidence="8" id="KW-0255">Endonuclease</keyword>
<dbReference type="InterPro" id="IPR036397">
    <property type="entry name" value="RNaseH_sf"/>
</dbReference>
<dbReference type="PANTHER" id="PTHR10642:SF26">
    <property type="entry name" value="RIBONUCLEASE H1"/>
    <property type="match status" value="1"/>
</dbReference>
<dbReference type="EC" id="3.1.26.4" evidence="5"/>
<dbReference type="PROSITE" id="PS50879">
    <property type="entry name" value="RNASE_H_1"/>
    <property type="match status" value="1"/>
</dbReference>
<evidence type="ECO:0000256" key="4">
    <source>
        <dbReference type="ARBA" id="ARBA00011245"/>
    </source>
</evidence>
<keyword evidence="10" id="KW-0460">Magnesium</keyword>
<dbReference type="Proteomes" id="UP000320390">
    <property type="component" value="Chromosome"/>
</dbReference>
<evidence type="ECO:0000256" key="6">
    <source>
        <dbReference type="ARBA" id="ARBA00022722"/>
    </source>
</evidence>
<keyword evidence="9 13" id="KW-0378">Hydrolase</keyword>
<evidence type="ECO:0000256" key="3">
    <source>
        <dbReference type="ARBA" id="ARBA00005300"/>
    </source>
</evidence>
<dbReference type="InterPro" id="IPR022892">
    <property type="entry name" value="RNaseHI"/>
</dbReference>
<dbReference type="GO" id="GO:0043137">
    <property type="term" value="P:DNA replication, removal of RNA primer"/>
    <property type="evidence" value="ECO:0007669"/>
    <property type="project" value="TreeGrafter"/>
</dbReference>
<dbReference type="SUPFAM" id="SSF53098">
    <property type="entry name" value="Ribonuclease H-like"/>
    <property type="match status" value="1"/>
</dbReference>
<proteinExistence type="inferred from homology"/>
<dbReference type="GO" id="GO:0004523">
    <property type="term" value="F:RNA-DNA hybrid ribonuclease activity"/>
    <property type="evidence" value="ECO:0007669"/>
    <property type="project" value="UniProtKB-EC"/>
</dbReference>
<evidence type="ECO:0000256" key="9">
    <source>
        <dbReference type="ARBA" id="ARBA00022801"/>
    </source>
</evidence>
<reference evidence="13 14" key="1">
    <citation type="submission" date="2019-02" db="EMBL/GenBank/DDBJ databases">
        <title>Deep-cultivation of Planctomycetes and their phenomic and genomic characterization uncovers novel biology.</title>
        <authorList>
            <person name="Wiegand S."/>
            <person name="Jogler M."/>
            <person name="Boedeker C."/>
            <person name="Pinto D."/>
            <person name="Vollmers J."/>
            <person name="Rivas-Marin E."/>
            <person name="Kohn T."/>
            <person name="Peeters S.H."/>
            <person name="Heuer A."/>
            <person name="Rast P."/>
            <person name="Oberbeckmann S."/>
            <person name="Bunk B."/>
            <person name="Jeske O."/>
            <person name="Meyerdierks A."/>
            <person name="Storesund J.E."/>
            <person name="Kallscheuer N."/>
            <person name="Luecker S."/>
            <person name="Lage O.M."/>
            <person name="Pohl T."/>
            <person name="Merkel B.J."/>
            <person name="Hornburger P."/>
            <person name="Mueller R.-W."/>
            <person name="Bruemmer F."/>
            <person name="Labrenz M."/>
            <person name="Spormann A.M."/>
            <person name="Op den Camp H."/>
            <person name="Overmann J."/>
            <person name="Amann R."/>
            <person name="Jetten M.S.M."/>
            <person name="Mascher T."/>
            <person name="Medema M.H."/>
            <person name="Devos D.P."/>
            <person name="Kaster A.-K."/>
            <person name="Ovreas L."/>
            <person name="Rohde M."/>
            <person name="Galperin M.Y."/>
            <person name="Jogler C."/>
        </authorList>
    </citation>
    <scope>NUCLEOTIDE SEQUENCE [LARGE SCALE GENOMIC DNA]</scope>
    <source>
        <strain evidence="13 14">Poly30</strain>
    </source>
</reference>
<evidence type="ECO:0000313" key="13">
    <source>
        <dbReference type="EMBL" id="QDV09943.1"/>
    </source>
</evidence>
<feature type="domain" description="RNase H type-1" evidence="12">
    <location>
        <begin position="83"/>
        <end position="225"/>
    </location>
</feature>
<dbReference type="InterPro" id="IPR050092">
    <property type="entry name" value="RNase_H"/>
</dbReference>
<evidence type="ECO:0000256" key="11">
    <source>
        <dbReference type="SAM" id="MobiDB-lite"/>
    </source>
</evidence>
<dbReference type="RefSeq" id="WP_419190724.1">
    <property type="nucleotide sequence ID" value="NZ_CP036434.1"/>
</dbReference>
<dbReference type="Pfam" id="PF00075">
    <property type="entry name" value="RNase_H"/>
    <property type="match status" value="1"/>
</dbReference>
<dbReference type="CDD" id="cd09278">
    <property type="entry name" value="RNase_HI_prokaryote_like"/>
    <property type="match status" value="1"/>
</dbReference>
<comment type="subunit">
    <text evidence="4">Monomer.</text>
</comment>
<keyword evidence="6" id="KW-0540">Nuclease</keyword>